<reference evidence="1 2" key="1">
    <citation type="submission" date="2009-10" db="EMBL/GenBank/DDBJ databases">
        <authorList>
            <person name="Weinstock G."/>
            <person name="Sodergren E."/>
            <person name="Clifton S."/>
            <person name="Fulton L."/>
            <person name="Fulton B."/>
            <person name="Courtney L."/>
            <person name="Fronick C."/>
            <person name="Harrison M."/>
            <person name="Strong C."/>
            <person name="Farmer C."/>
            <person name="Delahaunty K."/>
            <person name="Markovic C."/>
            <person name="Hall O."/>
            <person name="Minx P."/>
            <person name="Tomlinson C."/>
            <person name="Mitreva M."/>
            <person name="Nelson J."/>
            <person name="Hou S."/>
            <person name="Wollam A."/>
            <person name="Pepin K.H."/>
            <person name="Johnson M."/>
            <person name="Bhonagiri V."/>
            <person name="Nash W.E."/>
            <person name="Warren W."/>
            <person name="Chinwalla A."/>
            <person name="Mardis E.R."/>
            <person name="Wilson R.K."/>
        </authorList>
    </citation>
    <scope>NUCLEOTIDE SEQUENCE [LARGE SCALE GENOMIC DNA]</scope>
    <source>
        <strain evidence="1 2">ATCC 23970</strain>
    </source>
</reference>
<evidence type="ECO:0000313" key="2">
    <source>
        <dbReference type="Proteomes" id="UP000003843"/>
    </source>
</evidence>
<accession>D0WDL1</accession>
<evidence type="ECO:0000313" key="1">
    <source>
        <dbReference type="EMBL" id="EEZ74339.1"/>
    </source>
</evidence>
<proteinExistence type="predicted"/>
<name>D0WDL1_NEILA</name>
<dbReference type="EMBL" id="ACEQ02000060">
    <property type="protein sequence ID" value="EEZ74339.1"/>
    <property type="molecule type" value="Genomic_DNA"/>
</dbReference>
<protein>
    <submittedName>
        <fullName evidence="1">Uncharacterized protein</fullName>
    </submittedName>
</protein>
<dbReference type="AlphaFoldDB" id="D0WDL1"/>
<sequence length="119" mass="14296">MISDFCKLFISSQDKNLISAAIENFFKSPLINGKYIETEMLDIYFFNNDEFDEKRNFDFKDNFLYFPFIIEIIMLNQYDIDECINKINNFLEYLNHANIITIISCDFEERVPALNRYKP</sequence>
<comment type="caution">
    <text evidence="1">The sequence shown here is derived from an EMBL/GenBank/DDBJ whole genome shotgun (WGS) entry which is preliminary data.</text>
</comment>
<gene>
    <name evidence="1" type="ORF">NEILACOT_05648</name>
</gene>
<dbReference type="Proteomes" id="UP000003843">
    <property type="component" value="Unassembled WGS sequence"/>
</dbReference>
<organism evidence="1 2">
    <name type="scientific">Neisseria lactamica ATCC 23970</name>
    <dbReference type="NCBI Taxonomy" id="546265"/>
    <lineage>
        <taxon>Bacteria</taxon>
        <taxon>Pseudomonadati</taxon>
        <taxon>Pseudomonadota</taxon>
        <taxon>Betaproteobacteria</taxon>
        <taxon>Neisseriales</taxon>
        <taxon>Neisseriaceae</taxon>
        <taxon>Neisseria</taxon>
    </lineage>
</organism>